<dbReference type="GO" id="GO:0000160">
    <property type="term" value="P:phosphorelay signal transduction system"/>
    <property type="evidence" value="ECO:0007669"/>
    <property type="project" value="InterPro"/>
</dbReference>
<dbReference type="PROSITE" id="PS00675">
    <property type="entry name" value="SIGMA54_INTERACT_1"/>
    <property type="match status" value="1"/>
</dbReference>
<dbReference type="InterPro" id="IPR001789">
    <property type="entry name" value="Sig_transdc_resp-reg_receiver"/>
</dbReference>
<dbReference type="InterPro" id="IPR025943">
    <property type="entry name" value="Sigma_54_int_dom_ATP-bd_2"/>
</dbReference>
<dbReference type="PROSITE" id="PS50045">
    <property type="entry name" value="SIGMA54_INTERACT_4"/>
    <property type="match status" value="1"/>
</dbReference>
<dbReference type="InterPro" id="IPR058031">
    <property type="entry name" value="AAA_lid_NorR"/>
</dbReference>
<dbReference type="Gene3D" id="3.40.50.300">
    <property type="entry name" value="P-loop containing nucleotide triphosphate hydrolases"/>
    <property type="match status" value="1"/>
</dbReference>
<dbReference type="InterPro" id="IPR009057">
    <property type="entry name" value="Homeodomain-like_sf"/>
</dbReference>
<evidence type="ECO:0000256" key="4">
    <source>
        <dbReference type="ARBA" id="ARBA00023125"/>
    </source>
</evidence>
<evidence type="ECO:0000256" key="2">
    <source>
        <dbReference type="ARBA" id="ARBA00022840"/>
    </source>
</evidence>
<dbReference type="FunFam" id="3.40.50.300:FF:000006">
    <property type="entry name" value="DNA-binding transcriptional regulator NtrC"/>
    <property type="match status" value="1"/>
</dbReference>
<dbReference type="Gene3D" id="3.40.50.2300">
    <property type="match status" value="1"/>
</dbReference>
<keyword evidence="1" id="KW-0547">Nucleotide-binding</keyword>
<proteinExistence type="predicted"/>
<dbReference type="GO" id="GO:0003677">
    <property type="term" value="F:DNA binding"/>
    <property type="evidence" value="ECO:0007669"/>
    <property type="project" value="UniProtKB-KW"/>
</dbReference>
<dbReference type="InterPro" id="IPR025944">
    <property type="entry name" value="Sigma_54_int_dom_CS"/>
</dbReference>
<dbReference type="PROSITE" id="PS50110">
    <property type="entry name" value="RESPONSE_REGULATORY"/>
    <property type="match status" value="1"/>
</dbReference>
<dbReference type="InterPro" id="IPR002078">
    <property type="entry name" value="Sigma_54_int"/>
</dbReference>
<accession>A0A523QI39</accession>
<feature type="domain" description="Response regulatory" evidence="8">
    <location>
        <begin position="6"/>
        <end position="119"/>
    </location>
</feature>
<dbReference type="InterPro" id="IPR003593">
    <property type="entry name" value="AAA+_ATPase"/>
</dbReference>
<dbReference type="SMART" id="SM00448">
    <property type="entry name" value="REC"/>
    <property type="match status" value="1"/>
</dbReference>
<dbReference type="Proteomes" id="UP000320781">
    <property type="component" value="Unassembled WGS sequence"/>
</dbReference>
<feature type="non-terminal residue" evidence="9">
    <location>
        <position position="455"/>
    </location>
</feature>
<dbReference type="CDD" id="cd00009">
    <property type="entry name" value="AAA"/>
    <property type="match status" value="1"/>
</dbReference>
<dbReference type="Pfam" id="PF00072">
    <property type="entry name" value="Response_reg"/>
    <property type="match status" value="1"/>
</dbReference>
<organism evidence="9 10">
    <name type="scientific">Aerophobetes bacterium</name>
    <dbReference type="NCBI Taxonomy" id="2030807"/>
    <lineage>
        <taxon>Bacteria</taxon>
        <taxon>Candidatus Aerophobota</taxon>
    </lineage>
</organism>
<dbReference type="PROSITE" id="PS00688">
    <property type="entry name" value="SIGMA54_INTERACT_3"/>
    <property type="match status" value="1"/>
</dbReference>
<keyword evidence="2" id="KW-0067">ATP-binding</keyword>
<keyword evidence="4" id="KW-0238">DNA-binding</keyword>
<evidence type="ECO:0000256" key="5">
    <source>
        <dbReference type="ARBA" id="ARBA00023163"/>
    </source>
</evidence>
<reference evidence="9 10" key="1">
    <citation type="submission" date="2019-03" db="EMBL/GenBank/DDBJ databases">
        <title>Metabolic potential of uncultured bacteria and archaea associated with petroleum seepage in deep-sea sediments.</title>
        <authorList>
            <person name="Dong X."/>
            <person name="Hubert C."/>
        </authorList>
    </citation>
    <scope>NUCLEOTIDE SEQUENCE [LARGE SCALE GENOMIC DNA]</scope>
    <source>
        <strain evidence="9">E44_bin92</strain>
    </source>
</reference>
<dbReference type="GO" id="GO:0005524">
    <property type="term" value="F:ATP binding"/>
    <property type="evidence" value="ECO:0007669"/>
    <property type="project" value="UniProtKB-KW"/>
</dbReference>
<dbReference type="SMART" id="SM00382">
    <property type="entry name" value="AAA"/>
    <property type="match status" value="1"/>
</dbReference>
<evidence type="ECO:0000259" key="7">
    <source>
        <dbReference type="PROSITE" id="PS50045"/>
    </source>
</evidence>
<dbReference type="InterPro" id="IPR011006">
    <property type="entry name" value="CheY-like_superfamily"/>
</dbReference>
<evidence type="ECO:0000256" key="1">
    <source>
        <dbReference type="ARBA" id="ARBA00022741"/>
    </source>
</evidence>
<dbReference type="AlphaFoldDB" id="A0A523QI39"/>
<protein>
    <submittedName>
        <fullName evidence="9">Sigma-54-dependent Fis family transcriptional regulator</fullName>
    </submittedName>
</protein>
<keyword evidence="3" id="KW-0805">Transcription regulation</keyword>
<keyword evidence="5" id="KW-0804">Transcription</keyword>
<dbReference type="SUPFAM" id="SSF46689">
    <property type="entry name" value="Homeodomain-like"/>
    <property type="match status" value="1"/>
</dbReference>
<dbReference type="InterPro" id="IPR025662">
    <property type="entry name" value="Sigma_54_int_dom_ATP-bd_1"/>
</dbReference>
<dbReference type="SUPFAM" id="SSF52172">
    <property type="entry name" value="CheY-like"/>
    <property type="match status" value="1"/>
</dbReference>
<dbReference type="Pfam" id="PF00158">
    <property type="entry name" value="Sigma54_activat"/>
    <property type="match status" value="1"/>
</dbReference>
<dbReference type="Pfam" id="PF25601">
    <property type="entry name" value="AAA_lid_14"/>
    <property type="match status" value="1"/>
</dbReference>
<feature type="domain" description="Sigma-54 factor interaction" evidence="7">
    <location>
        <begin position="134"/>
        <end position="363"/>
    </location>
</feature>
<evidence type="ECO:0000313" key="9">
    <source>
        <dbReference type="EMBL" id="TES85196.1"/>
    </source>
</evidence>
<dbReference type="EMBL" id="SOKU01000246">
    <property type="protein sequence ID" value="TES85196.1"/>
    <property type="molecule type" value="Genomic_DNA"/>
</dbReference>
<evidence type="ECO:0000313" key="10">
    <source>
        <dbReference type="Proteomes" id="UP000320781"/>
    </source>
</evidence>
<evidence type="ECO:0000256" key="3">
    <source>
        <dbReference type="ARBA" id="ARBA00023015"/>
    </source>
</evidence>
<gene>
    <name evidence="9" type="ORF">E3J95_04980</name>
</gene>
<dbReference type="GO" id="GO:0006355">
    <property type="term" value="P:regulation of DNA-templated transcription"/>
    <property type="evidence" value="ECO:0007669"/>
    <property type="project" value="InterPro"/>
</dbReference>
<dbReference type="SUPFAM" id="SSF52540">
    <property type="entry name" value="P-loop containing nucleoside triphosphate hydrolases"/>
    <property type="match status" value="1"/>
</dbReference>
<dbReference type="InterPro" id="IPR027417">
    <property type="entry name" value="P-loop_NTPase"/>
</dbReference>
<sequence length="455" mass="50376">MSSSPSILVIDDKPAAHKALAPLLESEFSIQPAYSGPEGLEKVNLSVPDLILLDLSMPEMSGLTVLKKLRENDKDIPVIILTAYGNVDSAVQAIKLGAADYIEKPFADGKLKQAVRAILKGKQDVEELSSELGIVGKSSQIQKVWQLVKKYGPTDLPILLRGETGTGKELFARALHGISKRHRGPFVPIDCSTLPESLVESEIFGYEKGAFTDAGRSKPGRLEWANGGTLLLDEIGNLPLRYQAKLLRVLQEQQYIPLGARKSRSLDVRVVSASNTDLRKATQHGSFREDLYYRISGVIIELPPLRERGGDIELLTHHFVEKYGRKYNKPTLKISQEAMDLLLSYYWPGNVRELEHLIAGAVILANQIILPEHLPLSSQKEILTSGSGGARSIKLELKFGCNVSKPIDLKKIKEKLAERAERLIITEVKKRVSLNQTELAKFLGIDPKTLRSKVK</sequence>
<keyword evidence="6" id="KW-0597">Phosphoprotein</keyword>
<evidence type="ECO:0000259" key="8">
    <source>
        <dbReference type="PROSITE" id="PS50110"/>
    </source>
</evidence>
<dbReference type="Gene3D" id="1.10.8.60">
    <property type="match status" value="1"/>
</dbReference>
<dbReference type="Gene3D" id="1.10.10.60">
    <property type="entry name" value="Homeodomain-like"/>
    <property type="match status" value="1"/>
</dbReference>
<evidence type="ECO:0000256" key="6">
    <source>
        <dbReference type="PROSITE-ProRule" id="PRU00169"/>
    </source>
</evidence>
<dbReference type="PROSITE" id="PS00676">
    <property type="entry name" value="SIGMA54_INTERACT_2"/>
    <property type="match status" value="1"/>
</dbReference>
<feature type="modified residue" description="4-aspartylphosphate" evidence="6">
    <location>
        <position position="54"/>
    </location>
</feature>
<comment type="caution">
    <text evidence="9">The sequence shown here is derived from an EMBL/GenBank/DDBJ whole genome shotgun (WGS) entry which is preliminary data.</text>
</comment>
<dbReference type="PANTHER" id="PTHR32071">
    <property type="entry name" value="TRANSCRIPTIONAL REGULATORY PROTEIN"/>
    <property type="match status" value="1"/>
</dbReference>
<name>A0A523QI39_UNCAE</name>